<dbReference type="AlphaFoldDB" id="A0A6G1E6T8"/>
<sequence>MAALVMASLGDLLGLADGHADLALHIPDDDDGTEGRREVGVLDSALLGLLKKETKVETEEFESTARSNGWK</sequence>
<dbReference type="EMBL" id="SPHZ02000005">
    <property type="protein sequence ID" value="KAF0920500.1"/>
    <property type="molecule type" value="Genomic_DNA"/>
</dbReference>
<organism evidence="2 3">
    <name type="scientific">Oryza meyeriana var. granulata</name>
    <dbReference type="NCBI Taxonomy" id="110450"/>
    <lineage>
        <taxon>Eukaryota</taxon>
        <taxon>Viridiplantae</taxon>
        <taxon>Streptophyta</taxon>
        <taxon>Embryophyta</taxon>
        <taxon>Tracheophyta</taxon>
        <taxon>Spermatophyta</taxon>
        <taxon>Magnoliopsida</taxon>
        <taxon>Liliopsida</taxon>
        <taxon>Poales</taxon>
        <taxon>Poaceae</taxon>
        <taxon>BOP clade</taxon>
        <taxon>Oryzoideae</taxon>
        <taxon>Oryzeae</taxon>
        <taxon>Oryzinae</taxon>
        <taxon>Oryza</taxon>
        <taxon>Oryza meyeriana</taxon>
    </lineage>
</organism>
<evidence type="ECO:0000256" key="1">
    <source>
        <dbReference type="SAM" id="SignalP"/>
    </source>
</evidence>
<proteinExistence type="predicted"/>
<name>A0A6G1E6T8_9ORYZ</name>
<protein>
    <submittedName>
        <fullName evidence="2">Uncharacterized protein</fullName>
    </submittedName>
</protein>
<keyword evidence="3" id="KW-1185">Reference proteome</keyword>
<gene>
    <name evidence="2" type="ORF">E2562_035392</name>
</gene>
<evidence type="ECO:0000313" key="3">
    <source>
        <dbReference type="Proteomes" id="UP000479710"/>
    </source>
</evidence>
<reference evidence="2 3" key="1">
    <citation type="submission" date="2019-11" db="EMBL/GenBank/DDBJ databases">
        <title>Whole genome sequence of Oryza granulata.</title>
        <authorList>
            <person name="Li W."/>
        </authorList>
    </citation>
    <scope>NUCLEOTIDE SEQUENCE [LARGE SCALE GENOMIC DNA]</scope>
    <source>
        <strain evidence="3">cv. Menghai</strain>
        <tissue evidence="2">Leaf</tissue>
    </source>
</reference>
<feature type="chain" id="PRO_5026203613" evidence="1">
    <location>
        <begin position="19"/>
        <end position="71"/>
    </location>
</feature>
<accession>A0A6G1E6T8</accession>
<feature type="signal peptide" evidence="1">
    <location>
        <begin position="1"/>
        <end position="18"/>
    </location>
</feature>
<evidence type="ECO:0000313" key="2">
    <source>
        <dbReference type="EMBL" id="KAF0920500.1"/>
    </source>
</evidence>
<comment type="caution">
    <text evidence="2">The sequence shown here is derived from an EMBL/GenBank/DDBJ whole genome shotgun (WGS) entry which is preliminary data.</text>
</comment>
<dbReference type="Proteomes" id="UP000479710">
    <property type="component" value="Unassembled WGS sequence"/>
</dbReference>
<keyword evidence="1" id="KW-0732">Signal</keyword>